<dbReference type="AlphaFoldDB" id="A0A8J3D1T7"/>
<dbReference type="SUPFAM" id="SSF53448">
    <property type="entry name" value="Nucleotide-diphospho-sugar transferases"/>
    <property type="match status" value="1"/>
</dbReference>
<sequence length="487" mass="56261">MKEILELLLKVFEIFIVGFASIYILFYVAMALGSFLAIKRYNNAKYIIKDEVLVKSNNLVGVSIVAPAFNEGLNIIYNVRSLLSLNYPNFEVVIINDGSTDDTLEKLIQEFELVKVDFYYEEKIHTHPIRGHYKSTNPVYSKLLVVDKENGKSKADASNAGINSAKHPLFLCTDVDCILRSDTIMKLAKPFMTSKKRTIASGAAIRASNSCEVKDGFLMKIRFPQNWWASFQELEYVRAFLMGRMAWSEINGLLLVSGGLGLFDKEIAIKAGGYWHKSLGEDMELITRMRKYMCDNQMPFEITYIPESLCWTEVPATREVLIRQRVRWARGLIQTLYLHRDMLFRPKYGRTAFLILPYFWLYEFLVPILEVLGLTALILSFFLIDVNTAYFIKATGVVYLFYLTVTLLSVLWDELFYGHYSRKREVFQLVWKAVLEPIAYHPFNVYASMKGYYHFLTNKEQKWGNMQRQGFTTAKKKTSNETNISNA</sequence>
<feature type="transmembrane region" description="Helical" evidence="4">
    <location>
        <begin position="352"/>
        <end position="384"/>
    </location>
</feature>
<evidence type="ECO:0000313" key="8">
    <source>
        <dbReference type="Proteomes" id="UP000642809"/>
    </source>
</evidence>
<keyword evidence="4" id="KW-0472">Membrane</keyword>
<feature type="domain" description="Glycosyltransferase 2-like" evidence="6">
    <location>
        <begin position="225"/>
        <end position="401"/>
    </location>
</feature>
<dbReference type="CDD" id="cd06423">
    <property type="entry name" value="CESA_like"/>
    <property type="match status" value="1"/>
</dbReference>
<dbReference type="EMBL" id="BMYF01000025">
    <property type="protein sequence ID" value="GHB50393.1"/>
    <property type="molecule type" value="Genomic_DNA"/>
</dbReference>
<feature type="domain" description="Glycosyltransferase 2-like" evidence="5">
    <location>
        <begin position="63"/>
        <end position="193"/>
    </location>
</feature>
<keyword evidence="2" id="KW-0328">Glycosyltransferase</keyword>
<dbReference type="Pfam" id="PF00535">
    <property type="entry name" value="Glycos_transf_2"/>
    <property type="match status" value="1"/>
</dbReference>
<gene>
    <name evidence="7" type="ORF">GCM10008106_34040</name>
</gene>
<name>A0A8J3D1T7_9BACT</name>
<dbReference type="PANTHER" id="PTHR43630">
    <property type="entry name" value="POLY-BETA-1,6-N-ACETYL-D-GLUCOSAMINE SYNTHASE"/>
    <property type="match status" value="1"/>
</dbReference>
<evidence type="ECO:0000256" key="2">
    <source>
        <dbReference type="ARBA" id="ARBA00022676"/>
    </source>
</evidence>
<evidence type="ECO:0000256" key="1">
    <source>
        <dbReference type="ARBA" id="ARBA00006739"/>
    </source>
</evidence>
<organism evidence="7 8">
    <name type="scientific">Mongoliitalea lutea</name>
    <dbReference type="NCBI Taxonomy" id="849756"/>
    <lineage>
        <taxon>Bacteria</taxon>
        <taxon>Pseudomonadati</taxon>
        <taxon>Bacteroidota</taxon>
        <taxon>Cytophagia</taxon>
        <taxon>Cytophagales</taxon>
        <taxon>Cyclobacteriaceae</taxon>
        <taxon>Mongoliitalea</taxon>
    </lineage>
</organism>
<keyword evidence="8" id="KW-1185">Reference proteome</keyword>
<keyword evidence="3 7" id="KW-0808">Transferase</keyword>
<proteinExistence type="inferred from homology"/>
<dbReference type="RefSeq" id="WP_189585658.1">
    <property type="nucleotide sequence ID" value="NZ_BMYF01000025.1"/>
</dbReference>
<feature type="transmembrane region" description="Helical" evidence="4">
    <location>
        <begin position="390"/>
        <end position="412"/>
    </location>
</feature>
<evidence type="ECO:0000259" key="5">
    <source>
        <dbReference type="Pfam" id="PF00535"/>
    </source>
</evidence>
<dbReference type="InterPro" id="IPR001173">
    <property type="entry name" value="Glyco_trans_2-like"/>
</dbReference>
<evidence type="ECO:0000313" key="7">
    <source>
        <dbReference type="EMBL" id="GHB50393.1"/>
    </source>
</evidence>
<dbReference type="GO" id="GO:0016757">
    <property type="term" value="F:glycosyltransferase activity"/>
    <property type="evidence" value="ECO:0007669"/>
    <property type="project" value="UniProtKB-KW"/>
</dbReference>
<reference evidence="7" key="1">
    <citation type="journal article" date="2014" name="Int. J. Syst. Evol. Microbiol.">
        <title>Complete genome sequence of Corynebacterium casei LMG S-19264T (=DSM 44701T), isolated from a smear-ripened cheese.</title>
        <authorList>
            <consortium name="US DOE Joint Genome Institute (JGI-PGF)"/>
            <person name="Walter F."/>
            <person name="Albersmeier A."/>
            <person name="Kalinowski J."/>
            <person name="Ruckert C."/>
        </authorList>
    </citation>
    <scope>NUCLEOTIDE SEQUENCE</scope>
    <source>
        <strain evidence="7">KCTC 23224</strain>
    </source>
</reference>
<dbReference type="Pfam" id="PF13632">
    <property type="entry name" value="Glyco_trans_2_3"/>
    <property type="match status" value="1"/>
</dbReference>
<evidence type="ECO:0000256" key="3">
    <source>
        <dbReference type="ARBA" id="ARBA00022679"/>
    </source>
</evidence>
<reference evidence="7" key="2">
    <citation type="submission" date="2020-09" db="EMBL/GenBank/DDBJ databases">
        <authorList>
            <person name="Sun Q."/>
            <person name="Kim S."/>
        </authorList>
    </citation>
    <scope>NUCLEOTIDE SEQUENCE</scope>
    <source>
        <strain evidence="7">KCTC 23224</strain>
    </source>
</reference>
<evidence type="ECO:0000256" key="4">
    <source>
        <dbReference type="SAM" id="Phobius"/>
    </source>
</evidence>
<feature type="transmembrane region" description="Helical" evidence="4">
    <location>
        <begin position="12"/>
        <end position="38"/>
    </location>
</feature>
<evidence type="ECO:0000259" key="6">
    <source>
        <dbReference type="Pfam" id="PF13632"/>
    </source>
</evidence>
<comment type="caution">
    <text evidence="7">The sequence shown here is derived from an EMBL/GenBank/DDBJ whole genome shotgun (WGS) entry which is preliminary data.</text>
</comment>
<comment type="similarity">
    <text evidence="1">Belongs to the glycosyltransferase 2 family.</text>
</comment>
<dbReference type="PANTHER" id="PTHR43630:SF1">
    <property type="entry name" value="POLY-BETA-1,6-N-ACETYL-D-GLUCOSAMINE SYNTHASE"/>
    <property type="match status" value="1"/>
</dbReference>
<accession>A0A8J3D1T7</accession>
<keyword evidence="4" id="KW-1133">Transmembrane helix</keyword>
<dbReference type="InterPro" id="IPR029044">
    <property type="entry name" value="Nucleotide-diphossugar_trans"/>
</dbReference>
<keyword evidence="4" id="KW-0812">Transmembrane</keyword>
<dbReference type="Proteomes" id="UP000642809">
    <property type="component" value="Unassembled WGS sequence"/>
</dbReference>
<protein>
    <submittedName>
        <fullName evidence="7">Glycosyl transferase family 2</fullName>
    </submittedName>
</protein>
<dbReference type="Gene3D" id="3.90.550.10">
    <property type="entry name" value="Spore Coat Polysaccharide Biosynthesis Protein SpsA, Chain A"/>
    <property type="match status" value="1"/>
</dbReference>